<accession>A0ABS8GED4</accession>
<feature type="region of interest" description="Disordered" evidence="1">
    <location>
        <begin position="1"/>
        <end position="55"/>
    </location>
</feature>
<feature type="compositionally biased region" description="Basic and acidic residues" evidence="1">
    <location>
        <begin position="20"/>
        <end position="37"/>
    </location>
</feature>
<feature type="compositionally biased region" description="Basic and acidic residues" evidence="1">
    <location>
        <begin position="1"/>
        <end position="10"/>
    </location>
</feature>
<keyword evidence="3" id="KW-1185">Reference proteome</keyword>
<gene>
    <name evidence="2" type="ORF">LJ739_15110</name>
</gene>
<comment type="caution">
    <text evidence="2">The sequence shown here is derived from an EMBL/GenBank/DDBJ whole genome shotgun (WGS) entry which is preliminary data.</text>
</comment>
<protein>
    <submittedName>
        <fullName evidence="2">Uncharacterized protein</fullName>
    </submittedName>
</protein>
<dbReference type="EMBL" id="JAJEWP010000005">
    <property type="protein sequence ID" value="MCC2617581.1"/>
    <property type="molecule type" value="Genomic_DNA"/>
</dbReference>
<evidence type="ECO:0000313" key="3">
    <source>
        <dbReference type="Proteomes" id="UP001520878"/>
    </source>
</evidence>
<evidence type="ECO:0000313" key="2">
    <source>
        <dbReference type="EMBL" id="MCC2617581.1"/>
    </source>
</evidence>
<name>A0ABS8GED4_9ALTE</name>
<organism evidence="2 3">
    <name type="scientific">Fluctibacter halophilus</name>
    <dbReference type="NCBI Taxonomy" id="226011"/>
    <lineage>
        <taxon>Bacteria</taxon>
        <taxon>Pseudomonadati</taxon>
        <taxon>Pseudomonadota</taxon>
        <taxon>Gammaproteobacteria</taxon>
        <taxon>Alteromonadales</taxon>
        <taxon>Alteromonadaceae</taxon>
        <taxon>Fluctibacter</taxon>
    </lineage>
</organism>
<feature type="compositionally biased region" description="Basic residues" evidence="1">
    <location>
        <begin position="38"/>
        <end position="49"/>
    </location>
</feature>
<proteinExistence type="predicted"/>
<dbReference type="RefSeq" id="WP_229161856.1">
    <property type="nucleotide sequence ID" value="NZ_JAJEWP010000005.1"/>
</dbReference>
<reference evidence="2 3" key="1">
    <citation type="submission" date="2021-10" db="EMBL/GenBank/DDBJ databases">
        <title>Draft genome of Aestuariibacter halophilus JC2043.</title>
        <authorList>
            <person name="Emsley S.A."/>
            <person name="Pfannmuller K.M."/>
            <person name="Ushijima B."/>
            <person name="Saw J.H."/>
            <person name="Videau P."/>
        </authorList>
    </citation>
    <scope>NUCLEOTIDE SEQUENCE [LARGE SCALE GENOMIC DNA]</scope>
    <source>
        <strain evidence="2 3">JC2043</strain>
    </source>
</reference>
<evidence type="ECO:0000256" key="1">
    <source>
        <dbReference type="SAM" id="MobiDB-lite"/>
    </source>
</evidence>
<dbReference type="Proteomes" id="UP001520878">
    <property type="component" value="Unassembled WGS sequence"/>
</dbReference>
<sequence length="55" mass="6767">MSKDYRYTKEDWDDGDDVFAEGKNRKGHRRDDEEKQQRAMKQRAKARRRQNSELH</sequence>